<name>A0A0A8Z4R3_ARUDO</name>
<organism evidence="1">
    <name type="scientific">Arundo donax</name>
    <name type="common">Giant reed</name>
    <name type="synonym">Donax arundinaceus</name>
    <dbReference type="NCBI Taxonomy" id="35708"/>
    <lineage>
        <taxon>Eukaryota</taxon>
        <taxon>Viridiplantae</taxon>
        <taxon>Streptophyta</taxon>
        <taxon>Embryophyta</taxon>
        <taxon>Tracheophyta</taxon>
        <taxon>Spermatophyta</taxon>
        <taxon>Magnoliopsida</taxon>
        <taxon>Liliopsida</taxon>
        <taxon>Poales</taxon>
        <taxon>Poaceae</taxon>
        <taxon>PACMAD clade</taxon>
        <taxon>Arundinoideae</taxon>
        <taxon>Arundineae</taxon>
        <taxon>Arundo</taxon>
    </lineage>
</organism>
<proteinExistence type="predicted"/>
<evidence type="ECO:0000313" key="1">
    <source>
        <dbReference type="EMBL" id="JAD34384.1"/>
    </source>
</evidence>
<dbReference type="EMBL" id="GBRH01263511">
    <property type="protein sequence ID" value="JAD34384.1"/>
    <property type="molecule type" value="Transcribed_RNA"/>
</dbReference>
<dbReference type="AlphaFoldDB" id="A0A0A8Z4R3"/>
<reference evidence="1" key="2">
    <citation type="journal article" date="2015" name="Data Brief">
        <title>Shoot transcriptome of the giant reed, Arundo donax.</title>
        <authorList>
            <person name="Barrero R.A."/>
            <person name="Guerrero F.D."/>
            <person name="Moolhuijzen P."/>
            <person name="Goolsby J.A."/>
            <person name="Tidwell J."/>
            <person name="Bellgard S.E."/>
            <person name="Bellgard M.I."/>
        </authorList>
    </citation>
    <scope>NUCLEOTIDE SEQUENCE</scope>
    <source>
        <tissue evidence="1">Shoot tissue taken approximately 20 cm above the soil surface</tissue>
    </source>
</reference>
<protein>
    <submittedName>
        <fullName evidence="1">Uncharacterized protein</fullName>
    </submittedName>
</protein>
<reference evidence="1" key="1">
    <citation type="submission" date="2014-09" db="EMBL/GenBank/DDBJ databases">
        <authorList>
            <person name="Magalhaes I.L.F."/>
            <person name="Oliveira U."/>
            <person name="Santos F.R."/>
            <person name="Vidigal T.H.D.A."/>
            <person name="Brescovit A.D."/>
            <person name="Santos A.J."/>
        </authorList>
    </citation>
    <scope>NUCLEOTIDE SEQUENCE</scope>
    <source>
        <tissue evidence="1">Shoot tissue taken approximately 20 cm above the soil surface</tissue>
    </source>
</reference>
<accession>A0A0A8Z4R3</accession>
<sequence>MGRKAARRLGSKRWRPVGRPNCSAALVQLAGGNGSDGG</sequence>